<proteinExistence type="predicted"/>
<dbReference type="EMBL" id="HACG01025629">
    <property type="protein sequence ID" value="CEK72494.1"/>
    <property type="molecule type" value="Transcribed_RNA"/>
</dbReference>
<gene>
    <name evidence="1" type="primary">ORF82667</name>
</gene>
<feature type="non-terminal residue" evidence="1">
    <location>
        <position position="1"/>
    </location>
</feature>
<sequence length="151" mass="16831">KTDMAVSTKKLDFAASVKHRLGFLEYPDTEGMDEASVAELLLSPGEGRLKVLEWLLSRYDERLEELLNISQLSFGTRTESRIQKLLTAACAMCLCQSDDVDLIKGEGSLSRQVNFIDRLLDLVCLKERNHSPVLSIKQASAYIDSLVSHDG</sequence>
<dbReference type="GO" id="GO:0070652">
    <property type="term" value="C:HAUS complex"/>
    <property type="evidence" value="ECO:0007669"/>
    <property type="project" value="TreeGrafter"/>
</dbReference>
<name>A0A0B6ZV62_9EUPU</name>
<organism evidence="1">
    <name type="scientific">Arion vulgaris</name>
    <dbReference type="NCBI Taxonomy" id="1028688"/>
    <lineage>
        <taxon>Eukaryota</taxon>
        <taxon>Metazoa</taxon>
        <taxon>Spiralia</taxon>
        <taxon>Lophotrochozoa</taxon>
        <taxon>Mollusca</taxon>
        <taxon>Gastropoda</taxon>
        <taxon>Heterobranchia</taxon>
        <taxon>Euthyneura</taxon>
        <taxon>Panpulmonata</taxon>
        <taxon>Eupulmonata</taxon>
        <taxon>Stylommatophora</taxon>
        <taxon>Helicina</taxon>
        <taxon>Arionoidea</taxon>
        <taxon>Arionidae</taxon>
        <taxon>Arion</taxon>
    </lineage>
</organism>
<accession>A0A0B6ZV62</accession>
<dbReference type="PANTHER" id="PTHR14352:SF2">
    <property type="entry name" value="HAUS AUGMIN-LIKE COMPLEX SUBUNIT 7"/>
    <property type="match status" value="1"/>
</dbReference>
<feature type="non-terminal residue" evidence="1">
    <location>
        <position position="151"/>
    </location>
</feature>
<dbReference type="PANTHER" id="PTHR14352">
    <property type="entry name" value="HAUS AUGMIN-LIKE COMPLEX SUBUNIT 7"/>
    <property type="match status" value="1"/>
</dbReference>
<dbReference type="GO" id="GO:0031023">
    <property type="term" value="P:microtubule organizing center organization"/>
    <property type="evidence" value="ECO:0007669"/>
    <property type="project" value="TreeGrafter"/>
</dbReference>
<dbReference type="GO" id="GO:0051011">
    <property type="term" value="F:microtubule minus-end binding"/>
    <property type="evidence" value="ECO:0007669"/>
    <property type="project" value="TreeGrafter"/>
</dbReference>
<dbReference type="InterPro" id="IPR029711">
    <property type="entry name" value="Haus7-like"/>
</dbReference>
<dbReference type="GO" id="GO:0051225">
    <property type="term" value="P:spindle assembly"/>
    <property type="evidence" value="ECO:0007669"/>
    <property type="project" value="TreeGrafter"/>
</dbReference>
<reference evidence="1" key="1">
    <citation type="submission" date="2014-12" db="EMBL/GenBank/DDBJ databases">
        <title>Insight into the proteome of Arion vulgaris.</title>
        <authorList>
            <person name="Aradska J."/>
            <person name="Bulat T."/>
            <person name="Smidak R."/>
            <person name="Sarate P."/>
            <person name="Gangsoo J."/>
            <person name="Sialana F."/>
            <person name="Bilban M."/>
            <person name="Lubec G."/>
        </authorList>
    </citation>
    <scope>NUCLEOTIDE SEQUENCE</scope>
    <source>
        <tissue evidence="1">Skin</tissue>
    </source>
</reference>
<dbReference type="AlphaFoldDB" id="A0A0B6ZV62"/>
<evidence type="ECO:0000313" key="1">
    <source>
        <dbReference type="EMBL" id="CEK72494.1"/>
    </source>
</evidence>
<protein>
    <submittedName>
        <fullName evidence="1">Uncharacterized protein</fullName>
    </submittedName>
</protein>